<dbReference type="Proteomes" id="UP001189429">
    <property type="component" value="Unassembled WGS sequence"/>
</dbReference>
<sequence length="198" mass="21224">MEESSFQSGWGSSLLRGYSRHPANFSPCLYDTLPGVSQLRTPPGRPGGSLASPERWLLMPECALVSDRRLPAGGGGGGDDDDDDDDDDGGDGDGDSDWDGDGDGDGSHWDPLAPVMGCSGGHLGLPGKAWANLGQGHLWQRLKCGAKLRPPPGGEKPTPGPWRWRSRPDETDWAKPTRRRRPWRVSSGGDGRGEADQR</sequence>
<reference evidence="2" key="1">
    <citation type="submission" date="2023-10" db="EMBL/GenBank/DDBJ databases">
        <authorList>
            <person name="Chen Y."/>
            <person name="Shah S."/>
            <person name="Dougan E. K."/>
            <person name="Thang M."/>
            <person name="Chan C."/>
        </authorList>
    </citation>
    <scope>NUCLEOTIDE SEQUENCE [LARGE SCALE GENOMIC DNA]</scope>
</reference>
<evidence type="ECO:0000313" key="3">
    <source>
        <dbReference type="Proteomes" id="UP001189429"/>
    </source>
</evidence>
<evidence type="ECO:0000256" key="1">
    <source>
        <dbReference type="SAM" id="MobiDB-lite"/>
    </source>
</evidence>
<feature type="compositionally biased region" description="Pro residues" evidence="1">
    <location>
        <begin position="149"/>
        <end position="160"/>
    </location>
</feature>
<feature type="compositionally biased region" description="Basic and acidic residues" evidence="1">
    <location>
        <begin position="166"/>
        <end position="175"/>
    </location>
</feature>
<protein>
    <submittedName>
        <fullName evidence="2">Uncharacterized protein</fullName>
    </submittedName>
</protein>
<gene>
    <name evidence="2" type="ORF">PCOR1329_LOCUS2078</name>
</gene>
<proteinExistence type="predicted"/>
<accession>A0ABN9PHX7</accession>
<dbReference type="EMBL" id="CAUYUJ010000514">
    <property type="protein sequence ID" value="CAK0791008.1"/>
    <property type="molecule type" value="Genomic_DNA"/>
</dbReference>
<comment type="caution">
    <text evidence="2">The sequence shown here is derived from an EMBL/GenBank/DDBJ whole genome shotgun (WGS) entry which is preliminary data.</text>
</comment>
<feature type="region of interest" description="Disordered" evidence="1">
    <location>
        <begin position="31"/>
        <end position="54"/>
    </location>
</feature>
<evidence type="ECO:0000313" key="2">
    <source>
        <dbReference type="EMBL" id="CAK0791008.1"/>
    </source>
</evidence>
<name>A0ABN9PHX7_9DINO</name>
<feature type="compositionally biased region" description="Acidic residues" evidence="1">
    <location>
        <begin position="78"/>
        <end position="104"/>
    </location>
</feature>
<feature type="region of interest" description="Disordered" evidence="1">
    <location>
        <begin position="144"/>
        <end position="198"/>
    </location>
</feature>
<feature type="region of interest" description="Disordered" evidence="1">
    <location>
        <begin position="67"/>
        <end position="122"/>
    </location>
</feature>
<organism evidence="2 3">
    <name type="scientific">Prorocentrum cordatum</name>
    <dbReference type="NCBI Taxonomy" id="2364126"/>
    <lineage>
        <taxon>Eukaryota</taxon>
        <taxon>Sar</taxon>
        <taxon>Alveolata</taxon>
        <taxon>Dinophyceae</taxon>
        <taxon>Prorocentrales</taxon>
        <taxon>Prorocentraceae</taxon>
        <taxon>Prorocentrum</taxon>
    </lineage>
</organism>
<keyword evidence="3" id="KW-1185">Reference proteome</keyword>